<keyword evidence="4 5" id="KW-0472">Membrane</keyword>
<protein>
    <recommendedName>
        <fullName evidence="8">MAPEG family protein</fullName>
    </recommendedName>
</protein>
<evidence type="ECO:0000256" key="1">
    <source>
        <dbReference type="ARBA" id="ARBA00004370"/>
    </source>
</evidence>
<feature type="transmembrane region" description="Helical" evidence="5">
    <location>
        <begin position="71"/>
        <end position="92"/>
    </location>
</feature>
<evidence type="ECO:0000313" key="7">
    <source>
        <dbReference type="Proteomes" id="UP000550401"/>
    </source>
</evidence>
<evidence type="ECO:0000256" key="3">
    <source>
        <dbReference type="ARBA" id="ARBA00022989"/>
    </source>
</evidence>
<keyword evidence="3 5" id="KW-1133">Transmembrane helix</keyword>
<evidence type="ECO:0000313" key="6">
    <source>
        <dbReference type="EMBL" id="MBA8888748.1"/>
    </source>
</evidence>
<comment type="subcellular location">
    <subcellularLocation>
        <location evidence="1">Membrane</location>
    </subcellularLocation>
</comment>
<dbReference type="Pfam" id="PF01124">
    <property type="entry name" value="MAPEG"/>
    <property type="match status" value="1"/>
</dbReference>
<dbReference type="GO" id="GO:0016020">
    <property type="term" value="C:membrane"/>
    <property type="evidence" value="ECO:0007669"/>
    <property type="project" value="UniProtKB-SubCell"/>
</dbReference>
<dbReference type="EMBL" id="JACGXL010000005">
    <property type="protein sequence ID" value="MBA8888748.1"/>
    <property type="molecule type" value="Genomic_DNA"/>
</dbReference>
<gene>
    <name evidence="6" type="ORF">FHW12_002984</name>
</gene>
<evidence type="ECO:0000256" key="5">
    <source>
        <dbReference type="SAM" id="Phobius"/>
    </source>
</evidence>
<dbReference type="PANTHER" id="PTHR35814">
    <property type="match status" value="1"/>
</dbReference>
<feature type="transmembrane region" description="Helical" evidence="5">
    <location>
        <begin position="6"/>
        <end position="24"/>
    </location>
</feature>
<proteinExistence type="predicted"/>
<evidence type="ECO:0000256" key="4">
    <source>
        <dbReference type="ARBA" id="ARBA00023136"/>
    </source>
</evidence>
<dbReference type="RefSeq" id="WP_182531803.1">
    <property type="nucleotide sequence ID" value="NZ_JACGXL010000005.1"/>
</dbReference>
<accession>A0A839F5D4</accession>
<organism evidence="6 7">
    <name type="scientific">Dokdonella fugitiva</name>
    <dbReference type="NCBI Taxonomy" id="328517"/>
    <lineage>
        <taxon>Bacteria</taxon>
        <taxon>Pseudomonadati</taxon>
        <taxon>Pseudomonadota</taxon>
        <taxon>Gammaproteobacteria</taxon>
        <taxon>Lysobacterales</taxon>
        <taxon>Rhodanobacteraceae</taxon>
        <taxon>Dokdonella</taxon>
    </lineage>
</organism>
<sequence length="132" mass="14313">MHITGIYAALATLLVLVLALRTSLGRHGKRISTGDGGDHDMFLRIRAHANAIENLPLALLLLGLLEWNQTAPLWLHVCGCVLLAGRVLHALGMSIRAFEGVGRVTGIALTWGVMAAMAVLLLWQWLVFASIR</sequence>
<evidence type="ECO:0000256" key="2">
    <source>
        <dbReference type="ARBA" id="ARBA00022692"/>
    </source>
</evidence>
<comment type="caution">
    <text evidence="6">The sequence shown here is derived from an EMBL/GenBank/DDBJ whole genome shotgun (WGS) entry which is preliminary data.</text>
</comment>
<keyword evidence="7" id="KW-1185">Reference proteome</keyword>
<reference evidence="6 7" key="1">
    <citation type="submission" date="2020-07" db="EMBL/GenBank/DDBJ databases">
        <title>Genomic Encyclopedia of Type Strains, Phase IV (KMG-V): Genome sequencing to study the core and pangenomes of soil and plant-associated prokaryotes.</title>
        <authorList>
            <person name="Whitman W."/>
        </authorList>
    </citation>
    <scope>NUCLEOTIDE SEQUENCE [LARGE SCALE GENOMIC DNA]</scope>
    <source>
        <strain evidence="6 7">RH2WT43</strain>
    </source>
</reference>
<name>A0A839F5D4_9GAMM</name>
<keyword evidence="2 5" id="KW-0812">Transmembrane</keyword>
<dbReference type="Gene3D" id="1.20.120.550">
    <property type="entry name" value="Membrane associated eicosanoid/glutathione metabolism-like domain"/>
    <property type="match status" value="1"/>
</dbReference>
<evidence type="ECO:0008006" key="8">
    <source>
        <dbReference type="Google" id="ProtNLM"/>
    </source>
</evidence>
<feature type="transmembrane region" description="Helical" evidence="5">
    <location>
        <begin position="104"/>
        <end position="126"/>
    </location>
</feature>
<dbReference type="Proteomes" id="UP000550401">
    <property type="component" value="Unassembled WGS sequence"/>
</dbReference>
<dbReference type="AlphaFoldDB" id="A0A839F5D4"/>
<dbReference type="SUPFAM" id="SSF161084">
    <property type="entry name" value="MAPEG domain-like"/>
    <property type="match status" value="1"/>
</dbReference>
<dbReference type="PANTHER" id="PTHR35814:SF1">
    <property type="entry name" value="GLUTATHIONE S-TRANSFERASE-RELATED"/>
    <property type="match status" value="1"/>
</dbReference>
<dbReference type="InterPro" id="IPR001129">
    <property type="entry name" value="Membr-assoc_MAPEG"/>
</dbReference>
<dbReference type="InterPro" id="IPR023352">
    <property type="entry name" value="MAPEG-like_dom_sf"/>
</dbReference>